<evidence type="ECO:0000313" key="2">
    <source>
        <dbReference type="Proteomes" id="UP001054945"/>
    </source>
</evidence>
<sequence length="75" mass="8630">MRRVADVILQLAITNRGTLLQRTPKKQNKLREVAENYVDHLKVILTFVPNGEKCLTKRGASRAKRKQKTSSIDRK</sequence>
<comment type="caution">
    <text evidence="1">The sequence shown here is derived from an EMBL/GenBank/DDBJ whole genome shotgun (WGS) entry which is preliminary data.</text>
</comment>
<evidence type="ECO:0000313" key="1">
    <source>
        <dbReference type="EMBL" id="GIY81685.1"/>
    </source>
</evidence>
<organism evidence="1 2">
    <name type="scientific">Caerostris extrusa</name>
    <name type="common">Bark spider</name>
    <name type="synonym">Caerostris bankana</name>
    <dbReference type="NCBI Taxonomy" id="172846"/>
    <lineage>
        <taxon>Eukaryota</taxon>
        <taxon>Metazoa</taxon>
        <taxon>Ecdysozoa</taxon>
        <taxon>Arthropoda</taxon>
        <taxon>Chelicerata</taxon>
        <taxon>Arachnida</taxon>
        <taxon>Araneae</taxon>
        <taxon>Araneomorphae</taxon>
        <taxon>Entelegynae</taxon>
        <taxon>Araneoidea</taxon>
        <taxon>Araneidae</taxon>
        <taxon>Caerostris</taxon>
    </lineage>
</organism>
<dbReference type="EMBL" id="BPLR01016154">
    <property type="protein sequence ID" value="GIY81685.1"/>
    <property type="molecule type" value="Genomic_DNA"/>
</dbReference>
<dbReference type="Proteomes" id="UP001054945">
    <property type="component" value="Unassembled WGS sequence"/>
</dbReference>
<name>A0AAV4WFT2_CAEEX</name>
<accession>A0AAV4WFT2</accession>
<dbReference type="AlphaFoldDB" id="A0AAV4WFT2"/>
<keyword evidence="2" id="KW-1185">Reference proteome</keyword>
<proteinExistence type="predicted"/>
<gene>
    <name evidence="1" type="ORF">CEXT_326431</name>
</gene>
<reference evidence="1 2" key="1">
    <citation type="submission" date="2021-06" db="EMBL/GenBank/DDBJ databases">
        <title>Caerostris extrusa draft genome.</title>
        <authorList>
            <person name="Kono N."/>
            <person name="Arakawa K."/>
        </authorList>
    </citation>
    <scope>NUCLEOTIDE SEQUENCE [LARGE SCALE GENOMIC DNA]</scope>
</reference>
<protein>
    <submittedName>
        <fullName evidence="1">Uncharacterized protein</fullName>
    </submittedName>
</protein>